<dbReference type="Gene3D" id="3.20.20.450">
    <property type="entry name" value="EAL domain"/>
    <property type="match status" value="1"/>
</dbReference>
<organism evidence="2 3">
    <name type="scientific">Euzebya pacifica</name>
    <dbReference type="NCBI Taxonomy" id="1608957"/>
    <lineage>
        <taxon>Bacteria</taxon>
        <taxon>Bacillati</taxon>
        <taxon>Actinomycetota</taxon>
        <taxon>Nitriliruptoria</taxon>
        <taxon>Euzebyales</taxon>
    </lineage>
</organism>
<feature type="domain" description="EAL" evidence="1">
    <location>
        <begin position="4"/>
        <end position="255"/>
    </location>
</feature>
<keyword evidence="3" id="KW-1185">Reference proteome</keyword>
<proteinExistence type="predicted"/>
<keyword evidence="2" id="KW-0614">Plasmid</keyword>
<dbReference type="RefSeq" id="WP_164711076.1">
    <property type="nucleotide sequence ID" value="NZ_CP031166.1"/>
</dbReference>
<dbReference type="GO" id="GO:0071111">
    <property type="term" value="F:cyclic-guanylate-specific phosphodiesterase activity"/>
    <property type="evidence" value="ECO:0007669"/>
    <property type="project" value="InterPro"/>
</dbReference>
<dbReference type="InterPro" id="IPR050706">
    <property type="entry name" value="Cyclic-di-GMP_PDE-like"/>
</dbReference>
<gene>
    <name evidence="2" type="ORF">DVS28_b0106</name>
</gene>
<geneLocation type="plasmid" evidence="3">
    <name>pedy32-46i</name>
</geneLocation>
<dbReference type="Proteomes" id="UP000264006">
    <property type="component" value="Plasmid pEDY32-46I"/>
</dbReference>
<name>A0A346Y5X9_9ACTN</name>
<evidence type="ECO:0000313" key="3">
    <source>
        <dbReference type="Proteomes" id="UP000264006"/>
    </source>
</evidence>
<dbReference type="AlphaFoldDB" id="A0A346Y5X9"/>
<dbReference type="Pfam" id="PF00563">
    <property type="entry name" value="EAL"/>
    <property type="match status" value="1"/>
</dbReference>
<evidence type="ECO:0000259" key="1">
    <source>
        <dbReference type="PROSITE" id="PS50883"/>
    </source>
</evidence>
<evidence type="ECO:0000313" key="2">
    <source>
        <dbReference type="EMBL" id="AXV09876.1"/>
    </source>
</evidence>
<dbReference type="SMART" id="SM00052">
    <property type="entry name" value="EAL"/>
    <property type="match status" value="1"/>
</dbReference>
<dbReference type="InterPro" id="IPR001633">
    <property type="entry name" value="EAL_dom"/>
</dbReference>
<dbReference type="InterPro" id="IPR035919">
    <property type="entry name" value="EAL_sf"/>
</dbReference>
<accession>A0A346Y5X9</accession>
<dbReference type="EMBL" id="CP031166">
    <property type="protein sequence ID" value="AXV09876.1"/>
    <property type="molecule type" value="Genomic_DNA"/>
</dbReference>
<dbReference type="PANTHER" id="PTHR33121">
    <property type="entry name" value="CYCLIC DI-GMP PHOSPHODIESTERASE PDEF"/>
    <property type="match status" value="1"/>
</dbReference>
<sequence>MSASNSDLAVIRDCLGDPAGKLRPHYQPTIDRTGRIVAVEALARWRPGNPDRPRSGQHIIDVIEQGGPGMALTNAMVAESFAALHRWHTAGHPDLSLSLNVFVGDLGHIADTVTAAAAALGLPARRLTVEIKGDASQQRVADTVRRLHHDGIGAVIDHFGADRADLGWLAIVPFDGIKLDQWLISGIHRNPRNRAVVRHLIGLADELGMHVTACGLEHPAEVACVTDLGVHRYQGFGIAGASTDGIISDLLADGMPRVG</sequence>
<dbReference type="SUPFAM" id="SSF141868">
    <property type="entry name" value="EAL domain-like"/>
    <property type="match status" value="1"/>
</dbReference>
<protein>
    <submittedName>
        <fullName evidence="2">Diguanylate cyclase/phosphodiesterase (GGDEF &amp; EAL domains) with PAS/PAC sensor(S)</fullName>
    </submittedName>
</protein>
<dbReference type="PROSITE" id="PS50883">
    <property type="entry name" value="EAL"/>
    <property type="match status" value="1"/>
</dbReference>
<reference evidence="2 3" key="1">
    <citation type="submission" date="2018-09" db="EMBL/GenBank/DDBJ databases">
        <title>Complete genome sequence of Euzebya sp. DY32-46 isolated from seawater of Pacific Ocean.</title>
        <authorList>
            <person name="Xu L."/>
            <person name="Wu Y.-H."/>
            <person name="Xu X.-W."/>
        </authorList>
    </citation>
    <scope>NUCLEOTIDE SEQUENCE [LARGE SCALE GENOMIC DNA]</scope>
    <source>
        <strain evidence="2 3">DY32-46</strain>
        <plasmid evidence="3">pedy32-46i</plasmid>
    </source>
</reference>
<dbReference type="PANTHER" id="PTHR33121:SF70">
    <property type="entry name" value="SIGNALING PROTEIN YKOW"/>
    <property type="match status" value="1"/>
</dbReference>
<dbReference type="KEGG" id="euz:DVS28_b0106"/>
<dbReference type="CDD" id="cd01948">
    <property type="entry name" value="EAL"/>
    <property type="match status" value="1"/>
</dbReference>